<organism evidence="2 3">
    <name type="scientific">Myxococcus llanfairpwllgwyngyllgogerychwyrndrobwllllantysiliogogogochensis</name>
    <dbReference type="NCBI Taxonomy" id="2590453"/>
    <lineage>
        <taxon>Bacteria</taxon>
        <taxon>Pseudomonadati</taxon>
        <taxon>Myxococcota</taxon>
        <taxon>Myxococcia</taxon>
        <taxon>Myxococcales</taxon>
        <taxon>Cystobacterineae</taxon>
        <taxon>Myxococcaceae</taxon>
        <taxon>Myxococcus</taxon>
    </lineage>
</organism>
<dbReference type="EMBL" id="VIFM01000340">
    <property type="protein sequence ID" value="TQF09484.1"/>
    <property type="molecule type" value="Genomic_DNA"/>
</dbReference>
<dbReference type="GO" id="GO:0006313">
    <property type="term" value="P:DNA transposition"/>
    <property type="evidence" value="ECO:0007669"/>
    <property type="project" value="InterPro"/>
</dbReference>
<dbReference type="Pfam" id="PF01527">
    <property type="entry name" value="HTH_Tnp_1"/>
    <property type="match status" value="1"/>
</dbReference>
<dbReference type="GO" id="GO:0003677">
    <property type="term" value="F:DNA binding"/>
    <property type="evidence" value="ECO:0007669"/>
    <property type="project" value="InterPro"/>
</dbReference>
<evidence type="ECO:0000256" key="1">
    <source>
        <dbReference type="SAM" id="MobiDB-lite"/>
    </source>
</evidence>
<dbReference type="PANTHER" id="PTHR33609">
    <property type="entry name" value="LOW CALCIUM RESPONSE LOCUS PROTEIN S"/>
    <property type="match status" value="1"/>
</dbReference>
<dbReference type="PANTHER" id="PTHR33609:SF1">
    <property type="entry name" value="TRANSPOSASE"/>
    <property type="match status" value="1"/>
</dbReference>
<reference evidence="2 3" key="1">
    <citation type="submission" date="2019-06" db="EMBL/GenBank/DDBJ databases">
        <authorList>
            <person name="Livingstone P."/>
            <person name="Whitworth D."/>
        </authorList>
    </citation>
    <scope>NUCLEOTIDE SEQUENCE [LARGE SCALE GENOMIC DNA]</scope>
    <source>
        <strain evidence="2 3">AM401</strain>
    </source>
</reference>
<dbReference type="OrthoDB" id="9809060at2"/>
<sequence>MKKSRFSEEQIVSILREAERSSSPETAKKHGVREPTVYAWRKRFGGMDANDTKRLKQLEAENARRSTSPCS</sequence>
<comment type="caution">
    <text evidence="2">The sequence shown here is derived from an EMBL/GenBank/DDBJ whole genome shotgun (WGS) entry which is preliminary data.</text>
</comment>
<dbReference type="AlphaFoldDB" id="A0A540WM44"/>
<evidence type="ECO:0000313" key="3">
    <source>
        <dbReference type="Proteomes" id="UP000315369"/>
    </source>
</evidence>
<dbReference type="InterPro" id="IPR009057">
    <property type="entry name" value="Homeodomain-like_sf"/>
</dbReference>
<dbReference type="InterPro" id="IPR052546">
    <property type="entry name" value="Transposase_8_domain"/>
</dbReference>
<feature type="compositionally biased region" description="Basic and acidic residues" evidence="1">
    <location>
        <begin position="50"/>
        <end position="64"/>
    </location>
</feature>
<gene>
    <name evidence="2" type="ORF">FJV41_44335</name>
</gene>
<feature type="region of interest" description="Disordered" evidence="1">
    <location>
        <begin position="49"/>
        <end position="71"/>
    </location>
</feature>
<dbReference type="SUPFAM" id="SSF46689">
    <property type="entry name" value="Homeodomain-like"/>
    <property type="match status" value="1"/>
</dbReference>
<proteinExistence type="predicted"/>
<name>A0A540WM44_9BACT</name>
<keyword evidence="3" id="KW-1185">Reference proteome</keyword>
<dbReference type="Proteomes" id="UP000315369">
    <property type="component" value="Unassembled WGS sequence"/>
</dbReference>
<accession>A0A540WM44</accession>
<evidence type="ECO:0000313" key="2">
    <source>
        <dbReference type="EMBL" id="TQF09484.1"/>
    </source>
</evidence>
<dbReference type="InterPro" id="IPR002514">
    <property type="entry name" value="Transposase_8"/>
</dbReference>
<protein>
    <submittedName>
        <fullName evidence="2">Transposase</fullName>
    </submittedName>
</protein>
<dbReference type="GO" id="GO:0004803">
    <property type="term" value="F:transposase activity"/>
    <property type="evidence" value="ECO:0007669"/>
    <property type="project" value="InterPro"/>
</dbReference>